<sequence length="156" mass="15954">MNLNTAALTALSILAVLNTSPAWSTDKARTNAGDNWAQHVQRQAAEPAIAPTAPAAPAAMAAATSATSVGPQAALFGSPAPATTASRAIALTPDLKYVRVGSGDTVTFKSGAQETTWTFAEFIRGGSIDLGVLFPAMPNAKGVRIDIERSKLFTGG</sequence>
<dbReference type="RefSeq" id="WP_222208713.1">
    <property type="nucleotide sequence ID" value="NZ_CAJZAH010000010.1"/>
</dbReference>
<evidence type="ECO:0000256" key="1">
    <source>
        <dbReference type="SAM" id="SignalP"/>
    </source>
</evidence>
<feature type="signal peptide" evidence="1">
    <location>
        <begin position="1"/>
        <end position="24"/>
    </location>
</feature>
<gene>
    <name evidence="2" type="ORF">LMG21510_04946</name>
</gene>
<protein>
    <recommendedName>
        <fullName evidence="4">CzcE family metal-binding protein</fullName>
    </recommendedName>
</protein>
<dbReference type="Gene3D" id="2.60.40.2280">
    <property type="entry name" value="Heavy-metal resistance protein CzcE"/>
    <property type="match status" value="1"/>
</dbReference>
<evidence type="ECO:0000313" key="3">
    <source>
        <dbReference type="Proteomes" id="UP000721236"/>
    </source>
</evidence>
<organism evidence="2 3">
    <name type="scientific">Cupriavidus respiraculi</name>
    <dbReference type="NCBI Taxonomy" id="195930"/>
    <lineage>
        <taxon>Bacteria</taxon>
        <taxon>Pseudomonadati</taxon>
        <taxon>Pseudomonadota</taxon>
        <taxon>Betaproteobacteria</taxon>
        <taxon>Burkholderiales</taxon>
        <taxon>Burkholderiaceae</taxon>
        <taxon>Cupriavidus</taxon>
    </lineage>
</organism>
<keyword evidence="1" id="KW-0732">Signal</keyword>
<proteinExistence type="predicted"/>
<dbReference type="Pfam" id="PF16986">
    <property type="entry name" value="CzcE"/>
    <property type="match status" value="1"/>
</dbReference>
<accession>A0ABM8XTY9</accession>
<reference evidence="2 3" key="1">
    <citation type="submission" date="2021-08" db="EMBL/GenBank/DDBJ databases">
        <authorList>
            <person name="Peeters C."/>
        </authorList>
    </citation>
    <scope>NUCLEOTIDE SEQUENCE [LARGE SCALE GENOMIC DNA]</scope>
    <source>
        <strain evidence="2 3">LMG 21510</strain>
    </source>
</reference>
<name>A0ABM8XTY9_9BURK</name>
<comment type="caution">
    <text evidence="2">The sequence shown here is derived from an EMBL/GenBank/DDBJ whole genome shotgun (WGS) entry which is preliminary data.</text>
</comment>
<dbReference type="InterPro" id="IPR038674">
    <property type="entry name" value="CzcE_sf"/>
</dbReference>
<feature type="chain" id="PRO_5045985322" description="CzcE family metal-binding protein" evidence="1">
    <location>
        <begin position="25"/>
        <end position="156"/>
    </location>
</feature>
<keyword evidence="3" id="KW-1185">Reference proteome</keyword>
<evidence type="ECO:0008006" key="4">
    <source>
        <dbReference type="Google" id="ProtNLM"/>
    </source>
</evidence>
<dbReference type="InterPro" id="IPR031560">
    <property type="entry name" value="CzcE"/>
</dbReference>
<dbReference type="Proteomes" id="UP000721236">
    <property type="component" value="Unassembled WGS sequence"/>
</dbReference>
<dbReference type="EMBL" id="CAJZAH010000010">
    <property type="protein sequence ID" value="CAG9183816.1"/>
    <property type="molecule type" value="Genomic_DNA"/>
</dbReference>
<evidence type="ECO:0000313" key="2">
    <source>
        <dbReference type="EMBL" id="CAG9183816.1"/>
    </source>
</evidence>